<dbReference type="EMBL" id="CP018762">
    <property type="protein sequence ID" value="APZ33442.1"/>
    <property type="molecule type" value="Genomic_DNA"/>
</dbReference>
<dbReference type="SMART" id="SM00347">
    <property type="entry name" value="HTH_MARR"/>
    <property type="match status" value="1"/>
</dbReference>
<dbReference type="PROSITE" id="PS50995">
    <property type="entry name" value="HTH_MARR_2"/>
    <property type="match status" value="1"/>
</dbReference>
<sequence>MPRLSPELEIWRGLLRGQRSMLLRLVATLKREADLTTAQYEALLSLREAGGALGAADLSHLLLYSSGSTTHLVARLEERGLVVRTRGDVDARQVRIALTDAGVALIEKATAAHTADIEAQFAPLIHDEERDALLASPRRLAAAEGVTSQPADAVPGRPR</sequence>
<dbReference type="InterPro" id="IPR000835">
    <property type="entry name" value="HTH_MarR-typ"/>
</dbReference>
<dbReference type="GO" id="GO:0003700">
    <property type="term" value="F:DNA-binding transcription factor activity"/>
    <property type="evidence" value="ECO:0007669"/>
    <property type="project" value="InterPro"/>
</dbReference>
<dbReference type="Pfam" id="PF12802">
    <property type="entry name" value="MarR_2"/>
    <property type="match status" value="1"/>
</dbReference>
<reference evidence="2 3" key="1">
    <citation type="submission" date="2016-12" db="EMBL/GenBank/DDBJ databases">
        <title>Complete genome sequence of Microbacterium aurum KACC 15219.</title>
        <authorList>
            <person name="Jung Y."/>
            <person name="Shin J.-H."/>
            <person name="Lee Y.-J."/>
            <person name="Yi H."/>
            <person name="Bahn Y.-S."/>
            <person name="Kim J.F."/>
            <person name="Lee D.-W."/>
        </authorList>
    </citation>
    <scope>NUCLEOTIDE SEQUENCE [LARGE SCALE GENOMIC DNA]</scope>
    <source>
        <strain evidence="2 3">KACC 15219</strain>
    </source>
</reference>
<dbReference type="InterPro" id="IPR036388">
    <property type="entry name" value="WH-like_DNA-bd_sf"/>
</dbReference>
<evidence type="ECO:0000313" key="3">
    <source>
        <dbReference type="Proteomes" id="UP000187185"/>
    </source>
</evidence>
<dbReference type="Proteomes" id="UP000187185">
    <property type="component" value="Chromosome"/>
</dbReference>
<dbReference type="InterPro" id="IPR039422">
    <property type="entry name" value="MarR/SlyA-like"/>
</dbReference>
<organism evidence="2 3">
    <name type="scientific">Microbacterium aurum</name>
    <dbReference type="NCBI Taxonomy" id="36805"/>
    <lineage>
        <taxon>Bacteria</taxon>
        <taxon>Bacillati</taxon>
        <taxon>Actinomycetota</taxon>
        <taxon>Actinomycetes</taxon>
        <taxon>Micrococcales</taxon>
        <taxon>Microbacteriaceae</taxon>
        <taxon>Microbacterium</taxon>
    </lineage>
</organism>
<dbReference type="KEGG" id="maur:BOH66_03485"/>
<feature type="domain" description="HTH marR-type" evidence="1">
    <location>
        <begin position="1"/>
        <end position="142"/>
    </location>
</feature>
<evidence type="ECO:0000259" key="1">
    <source>
        <dbReference type="PROSITE" id="PS50995"/>
    </source>
</evidence>
<dbReference type="RefSeq" id="WP_076689332.1">
    <property type="nucleotide sequence ID" value="NZ_CP018762.1"/>
</dbReference>
<dbReference type="SUPFAM" id="SSF46785">
    <property type="entry name" value="Winged helix' DNA-binding domain"/>
    <property type="match status" value="1"/>
</dbReference>
<dbReference type="InterPro" id="IPR036390">
    <property type="entry name" value="WH_DNA-bd_sf"/>
</dbReference>
<protein>
    <recommendedName>
        <fullName evidence="1">HTH marR-type domain-containing protein</fullName>
    </recommendedName>
</protein>
<gene>
    <name evidence="2" type="ORF">BOH66_03485</name>
</gene>
<keyword evidence="3" id="KW-1185">Reference proteome</keyword>
<dbReference type="PANTHER" id="PTHR33164">
    <property type="entry name" value="TRANSCRIPTIONAL REGULATOR, MARR FAMILY"/>
    <property type="match status" value="1"/>
</dbReference>
<accession>A0A1P8U5Q6</accession>
<dbReference type="GO" id="GO:0006950">
    <property type="term" value="P:response to stress"/>
    <property type="evidence" value="ECO:0007669"/>
    <property type="project" value="TreeGrafter"/>
</dbReference>
<dbReference type="AlphaFoldDB" id="A0A1P8U5Q6"/>
<dbReference type="PANTHER" id="PTHR33164:SF104">
    <property type="entry name" value="TRANSCRIPTIONAL REGULATORY PROTEIN"/>
    <property type="match status" value="1"/>
</dbReference>
<dbReference type="STRING" id="36805.BOH66_03485"/>
<dbReference type="Gene3D" id="1.10.10.10">
    <property type="entry name" value="Winged helix-like DNA-binding domain superfamily/Winged helix DNA-binding domain"/>
    <property type="match status" value="1"/>
</dbReference>
<evidence type="ECO:0000313" key="2">
    <source>
        <dbReference type="EMBL" id="APZ33442.1"/>
    </source>
</evidence>
<proteinExistence type="predicted"/>
<name>A0A1P8U5Q6_9MICO</name>
<dbReference type="OrthoDB" id="3296622at2"/>